<dbReference type="PROSITE" id="PS50835">
    <property type="entry name" value="IG_LIKE"/>
    <property type="match status" value="7"/>
</dbReference>
<dbReference type="InterPro" id="IPR013098">
    <property type="entry name" value="Ig_I-set"/>
</dbReference>
<feature type="domain" description="Fibronectin type-III" evidence="7">
    <location>
        <begin position="907"/>
        <end position="1002"/>
    </location>
</feature>
<evidence type="ECO:0000259" key="7">
    <source>
        <dbReference type="PROSITE" id="PS50853"/>
    </source>
</evidence>
<dbReference type="CDD" id="cd00063">
    <property type="entry name" value="FN3"/>
    <property type="match status" value="2"/>
</dbReference>
<keyword evidence="2" id="KW-0393">Immunoglobulin domain</keyword>
<dbReference type="InterPro" id="IPR007110">
    <property type="entry name" value="Ig-like_dom"/>
</dbReference>
<protein>
    <submittedName>
        <fullName evidence="8">Uncharacterized protein</fullName>
    </submittedName>
</protein>
<proteinExistence type="predicted"/>
<feature type="domain" description="Ig-like" evidence="6">
    <location>
        <begin position="519"/>
        <end position="598"/>
    </location>
</feature>
<dbReference type="PANTHER" id="PTHR10075">
    <property type="entry name" value="BASIGIN RELATED"/>
    <property type="match status" value="1"/>
</dbReference>
<dbReference type="SUPFAM" id="SSF49265">
    <property type="entry name" value="Fibronectin type III"/>
    <property type="match status" value="3"/>
</dbReference>
<evidence type="ECO:0000313" key="8">
    <source>
        <dbReference type="EMBL" id="CAF0846570.1"/>
    </source>
</evidence>
<feature type="transmembrane region" description="Helical" evidence="4">
    <location>
        <begin position="1254"/>
        <end position="1272"/>
    </location>
</feature>
<dbReference type="SUPFAM" id="SSF48726">
    <property type="entry name" value="Immunoglobulin"/>
    <property type="match status" value="5"/>
</dbReference>
<evidence type="ECO:0000256" key="3">
    <source>
        <dbReference type="SAM" id="MobiDB-lite"/>
    </source>
</evidence>
<dbReference type="GO" id="GO:0098632">
    <property type="term" value="F:cell-cell adhesion mediator activity"/>
    <property type="evidence" value="ECO:0007669"/>
    <property type="project" value="TreeGrafter"/>
</dbReference>
<feature type="domain" description="Ig-like" evidence="6">
    <location>
        <begin position="238"/>
        <end position="322"/>
    </location>
</feature>
<dbReference type="Pfam" id="PF00041">
    <property type="entry name" value="fn3"/>
    <property type="match status" value="1"/>
</dbReference>
<dbReference type="Gene3D" id="2.60.40.10">
    <property type="entry name" value="Immunoglobulins"/>
    <property type="match status" value="11"/>
</dbReference>
<dbReference type="Pfam" id="PF13895">
    <property type="entry name" value="Ig_2"/>
    <property type="match status" value="1"/>
</dbReference>
<feature type="domain" description="Ig-like" evidence="6">
    <location>
        <begin position="26"/>
        <end position="121"/>
    </location>
</feature>
<feature type="region of interest" description="Disordered" evidence="3">
    <location>
        <begin position="1354"/>
        <end position="1373"/>
    </location>
</feature>
<dbReference type="InterPro" id="IPR003598">
    <property type="entry name" value="Ig_sub2"/>
</dbReference>
<dbReference type="SMART" id="SM00408">
    <property type="entry name" value="IGc2"/>
    <property type="match status" value="6"/>
</dbReference>
<feature type="signal peptide" evidence="5">
    <location>
        <begin position="1"/>
        <end position="19"/>
    </location>
</feature>
<feature type="domain" description="Ig-like" evidence="6">
    <location>
        <begin position="328"/>
        <end position="394"/>
    </location>
</feature>
<comment type="caution">
    <text evidence="8">The sequence shown here is derived from an EMBL/GenBank/DDBJ whole genome shotgun (WGS) entry which is preliminary data.</text>
</comment>
<keyword evidence="5" id="KW-0732">Signal</keyword>
<evidence type="ECO:0000256" key="1">
    <source>
        <dbReference type="ARBA" id="ARBA00022737"/>
    </source>
</evidence>
<dbReference type="Pfam" id="PF07679">
    <property type="entry name" value="I-set"/>
    <property type="match status" value="2"/>
</dbReference>
<dbReference type="InterPro" id="IPR003599">
    <property type="entry name" value="Ig_sub"/>
</dbReference>
<keyword evidence="4" id="KW-0812">Transmembrane</keyword>
<keyword evidence="4" id="KW-1133">Transmembrane helix</keyword>
<dbReference type="SMART" id="SM00409">
    <property type="entry name" value="IG"/>
    <property type="match status" value="6"/>
</dbReference>
<feature type="domain" description="Ig-like" evidence="6">
    <location>
        <begin position="602"/>
        <end position="690"/>
    </location>
</feature>
<sequence>MIIDAFLVFLVIYEQVAWTIQYSTGPTFTFTTTTKQQLYYNNLGIQLDCAAAGDPSPDIAWFRTNGTHSNQLLSVQSSDFIDVYENGSLFIRPFREYIKAIHATSYVCQAENAVGSIRSLSIQVKPQIYDAYEIEVKTPYGFEHSSVIISCEISPPLANSYVEIVGWLEKKHDETVQLDLKAKTKYNLLANKNLIIHNLSKSDDNRSYACIVKNQIDNNLKQSRFKSLRIRDRSPFGPELSIPNNTEYQAEIGDLIELPCGISSISTNAHVSWWKDGHEIRHDKNNLYNNSLMFQLASSTQSGNYACRVDDESIGRMTSTISLKVHVPTKCDMNVPKITNVAAGSTADLLCSVNSPQNASVVWHWYHNSSDLTIDSARYVISNATREHMGMYQCCFISSSLDMNSCCTQTQIRVINSPPFVVHNQQNEVIISSLSQSLTPIDLNCTIYGDPTPEIRIFKDGRELNLQNPVQHLPSNDISLHHLILISSVADTGLYQCVATNPFGSISVSKHINIEQQTPFIQPLTNLTVRSGEQFTLACYASGQPNLYLQWIDATNNHILNTSTTSPILFTSFNMKSNVYTCQATNSYGQISSQVFLTVQIPAKILSITSNTTVKVNESLTLHCSAESDNQLDLRFRTSLLKQKTVVEKEHDYRKNISMTIPNIQMSDSGLYACEAKNNYSEDRSVVKITVLDKPDKIENIFLDHPEKLSWIKPFDGNSNISQYILRIRYRQGTKRAFFSLIISFLQGLIWSNETIVIIDTPETTTYSFENIFLTCTLSVVIQATNAIGTSLPSDPFRFQMDAKRLQIAPYNLRVTNTSFNSMTLTWQYPSFHVCNSSFVEFVIEITDSRNRTDVRTHNYQSREITIDYLKSFTNYTIAICAVNELGPSPKSKSLKIQTIESVPLLVIDDLTATILNSSTAHITWTVQQNNSQLLNGKFRTFSLTIYENFNMSTLTTIETIHPNYVLSNLRSSSQYYIFVSVCNSFECGPSSLAIDITTPESLSDMTTNLLHPINKPLVINCPSSPDRSLSILTPSLTQSNAQYQCGLKLFNIRYYDKPSSIQIKIHYTLSNEIGLKITYPPEIIESLTITYKIKENPYMNEVNIFPPLSNIRLTNLSCGNLYEIMIYASNQAGFSSTEHLLARTIGSVPSVIDSSDLVQSIAYNHIMLNMANWIIHECSILSYEIELFSSKMNASREISYKNEMTMIKIEQLDPNEHYQLNVKVQTEAGESVKTISFQTMNETVSRRTQIEQSLIVIVISLFIVVLILILMKIYRRRSGQTDTTVHPKTRLKPVLCSPNSNNFDKNWLRTEKEFTLQTYTDKSRSDSYASEDSQGNINPYAVTGYAINYKDEASRGPFGRENQHKQCPNPSERYFRPIILKSSTTDEPDLSRRNPLIQIPEKPVLSNIHCPATSSANEFFSAFTYVSTSRKCSHNDQSSSSADSGIHSFDTQSPRCLLHNFAFDQSSSVTNPRSALYATYEETTTDSSPCQHYSLV</sequence>
<evidence type="ECO:0000259" key="6">
    <source>
        <dbReference type="PROSITE" id="PS50835"/>
    </source>
</evidence>
<keyword evidence="4" id="KW-0472">Membrane</keyword>
<evidence type="ECO:0000256" key="4">
    <source>
        <dbReference type="SAM" id="Phobius"/>
    </source>
</evidence>
<dbReference type="InterPro" id="IPR036179">
    <property type="entry name" value="Ig-like_dom_sf"/>
</dbReference>
<dbReference type="Proteomes" id="UP000663852">
    <property type="component" value="Unassembled WGS sequence"/>
</dbReference>
<dbReference type="GO" id="GO:0030424">
    <property type="term" value="C:axon"/>
    <property type="evidence" value="ECO:0007669"/>
    <property type="project" value="TreeGrafter"/>
</dbReference>
<dbReference type="PROSITE" id="PS50853">
    <property type="entry name" value="FN3"/>
    <property type="match status" value="2"/>
</dbReference>
<evidence type="ECO:0000313" key="9">
    <source>
        <dbReference type="Proteomes" id="UP000663852"/>
    </source>
</evidence>
<dbReference type="EMBL" id="CAJNOJ010000021">
    <property type="protein sequence ID" value="CAF0846570.1"/>
    <property type="molecule type" value="Genomic_DNA"/>
</dbReference>
<dbReference type="SMART" id="SM00060">
    <property type="entry name" value="FN3"/>
    <property type="match status" value="4"/>
</dbReference>
<dbReference type="InterPro" id="IPR003961">
    <property type="entry name" value="FN3_dom"/>
</dbReference>
<dbReference type="GO" id="GO:0005886">
    <property type="term" value="C:plasma membrane"/>
    <property type="evidence" value="ECO:0007669"/>
    <property type="project" value="TreeGrafter"/>
</dbReference>
<feature type="domain" description="Ig-like" evidence="6">
    <location>
        <begin position="418"/>
        <end position="513"/>
    </location>
</feature>
<feature type="domain" description="Fibronectin type-III" evidence="7">
    <location>
        <begin position="809"/>
        <end position="902"/>
    </location>
</feature>
<dbReference type="GO" id="GO:0007156">
    <property type="term" value="P:homophilic cell adhesion via plasma membrane adhesion molecules"/>
    <property type="evidence" value="ECO:0007669"/>
    <property type="project" value="TreeGrafter"/>
</dbReference>
<dbReference type="InterPro" id="IPR013783">
    <property type="entry name" value="Ig-like_fold"/>
</dbReference>
<dbReference type="InterPro" id="IPR036116">
    <property type="entry name" value="FN3_sf"/>
</dbReference>
<dbReference type="GO" id="GO:0070593">
    <property type="term" value="P:dendrite self-avoidance"/>
    <property type="evidence" value="ECO:0007669"/>
    <property type="project" value="TreeGrafter"/>
</dbReference>
<evidence type="ECO:0000256" key="5">
    <source>
        <dbReference type="SAM" id="SignalP"/>
    </source>
</evidence>
<keyword evidence="1" id="KW-0677">Repeat</keyword>
<accession>A0A813VXJ7</accession>
<feature type="chain" id="PRO_5032355732" evidence="5">
    <location>
        <begin position="20"/>
        <end position="1497"/>
    </location>
</feature>
<gene>
    <name evidence="8" type="ORF">EDS130_LOCUS7100</name>
</gene>
<evidence type="ECO:0000256" key="2">
    <source>
        <dbReference type="ARBA" id="ARBA00023319"/>
    </source>
</evidence>
<name>A0A813VXJ7_ADIRI</name>
<dbReference type="PANTHER" id="PTHR10075:SF100">
    <property type="entry name" value="FASCICLIN-2"/>
    <property type="match status" value="1"/>
</dbReference>
<dbReference type="GO" id="GO:0007411">
    <property type="term" value="P:axon guidance"/>
    <property type="evidence" value="ECO:0007669"/>
    <property type="project" value="TreeGrafter"/>
</dbReference>
<dbReference type="Pfam" id="PF13927">
    <property type="entry name" value="Ig_3"/>
    <property type="match status" value="1"/>
</dbReference>
<dbReference type="OrthoDB" id="5969272at2759"/>
<organism evidence="8 9">
    <name type="scientific">Adineta ricciae</name>
    <name type="common">Rotifer</name>
    <dbReference type="NCBI Taxonomy" id="249248"/>
    <lineage>
        <taxon>Eukaryota</taxon>
        <taxon>Metazoa</taxon>
        <taxon>Spiralia</taxon>
        <taxon>Gnathifera</taxon>
        <taxon>Rotifera</taxon>
        <taxon>Eurotatoria</taxon>
        <taxon>Bdelloidea</taxon>
        <taxon>Adinetida</taxon>
        <taxon>Adinetidae</taxon>
        <taxon>Adineta</taxon>
    </lineage>
</organism>
<reference evidence="8" key="1">
    <citation type="submission" date="2021-02" db="EMBL/GenBank/DDBJ databases">
        <authorList>
            <person name="Nowell W R."/>
        </authorList>
    </citation>
    <scope>NUCLEOTIDE SEQUENCE</scope>
</reference>
<feature type="domain" description="Ig-like" evidence="6">
    <location>
        <begin position="126"/>
        <end position="229"/>
    </location>
</feature>